<keyword evidence="1" id="KW-0732">Signal</keyword>
<evidence type="ECO:0000313" key="2">
    <source>
        <dbReference type="EMBL" id="GII50452.1"/>
    </source>
</evidence>
<gene>
    <name evidence="2" type="ORF">Psi02_68760</name>
</gene>
<proteinExistence type="predicted"/>
<feature type="signal peptide" evidence="1">
    <location>
        <begin position="1"/>
        <end position="38"/>
    </location>
</feature>
<dbReference type="AlphaFoldDB" id="A0A8J3XQ49"/>
<evidence type="ECO:0008006" key="4">
    <source>
        <dbReference type="Google" id="ProtNLM"/>
    </source>
</evidence>
<evidence type="ECO:0000256" key="1">
    <source>
        <dbReference type="SAM" id="SignalP"/>
    </source>
</evidence>
<protein>
    <recommendedName>
        <fullName evidence="4">Polyketide cyclase / dehydrase and lipid transport</fullName>
    </recommendedName>
</protein>
<evidence type="ECO:0000313" key="3">
    <source>
        <dbReference type="Proteomes" id="UP000644610"/>
    </source>
</evidence>
<dbReference type="SUPFAM" id="SSF55961">
    <property type="entry name" value="Bet v1-like"/>
    <property type="match status" value="1"/>
</dbReference>
<dbReference type="Proteomes" id="UP000644610">
    <property type="component" value="Unassembled WGS sequence"/>
</dbReference>
<sequence>MHPLTPLEVHVKKLLRLLAAPFLVAAVIVTALSVPASADTAETDAEIAAQWQTAWDTYKFTDVTPPRPGSGRSRVNTSITVKINAPIKNVFAAYSNINNHIGRAAFLKRVVTHDTYFDCGLRYNDFTAIEDIPFEGTVVSLKTHAQQRIDRDDFSYETDTWSEPNVVTHQKIVFKKVAGGKTEVTERLTFDADATLIDFVVENGVASHQQTQSALKQAIESGQL</sequence>
<comment type="caution">
    <text evidence="2">The sequence shown here is derived from an EMBL/GenBank/DDBJ whole genome shotgun (WGS) entry which is preliminary data.</text>
</comment>
<organism evidence="2 3">
    <name type="scientific">Planotetraspora silvatica</name>
    <dbReference type="NCBI Taxonomy" id="234614"/>
    <lineage>
        <taxon>Bacteria</taxon>
        <taxon>Bacillati</taxon>
        <taxon>Actinomycetota</taxon>
        <taxon>Actinomycetes</taxon>
        <taxon>Streptosporangiales</taxon>
        <taxon>Streptosporangiaceae</taxon>
        <taxon>Planotetraspora</taxon>
    </lineage>
</organism>
<name>A0A8J3XQ49_9ACTN</name>
<dbReference type="EMBL" id="BOOQ01000052">
    <property type="protein sequence ID" value="GII50452.1"/>
    <property type="molecule type" value="Genomic_DNA"/>
</dbReference>
<keyword evidence="3" id="KW-1185">Reference proteome</keyword>
<dbReference type="InterPro" id="IPR023393">
    <property type="entry name" value="START-like_dom_sf"/>
</dbReference>
<feature type="chain" id="PRO_5035144688" description="Polyketide cyclase / dehydrase and lipid transport" evidence="1">
    <location>
        <begin position="39"/>
        <end position="224"/>
    </location>
</feature>
<accession>A0A8J3XQ49</accession>
<dbReference type="Gene3D" id="3.30.530.20">
    <property type="match status" value="1"/>
</dbReference>
<reference evidence="2" key="1">
    <citation type="submission" date="2021-01" db="EMBL/GenBank/DDBJ databases">
        <title>Whole genome shotgun sequence of Planotetraspora silvatica NBRC 100141.</title>
        <authorList>
            <person name="Komaki H."/>
            <person name="Tamura T."/>
        </authorList>
    </citation>
    <scope>NUCLEOTIDE SEQUENCE</scope>
    <source>
        <strain evidence="2">NBRC 100141</strain>
    </source>
</reference>